<dbReference type="GO" id="GO:0008422">
    <property type="term" value="F:beta-glucosidase activity"/>
    <property type="evidence" value="ECO:0007669"/>
    <property type="project" value="UniProtKB-EC"/>
</dbReference>
<comment type="similarity">
    <text evidence="1 4">Belongs to the glycosyl hydrolase 1 family.</text>
</comment>
<dbReference type="STRING" id="1229780.BN381_130277"/>
<gene>
    <name evidence="5" type="ORF">BN381_130277</name>
</gene>
<dbReference type="InterPro" id="IPR033132">
    <property type="entry name" value="GH_1_N_CS"/>
</dbReference>
<dbReference type="OrthoDB" id="9765195at2"/>
<evidence type="ECO:0000313" key="6">
    <source>
        <dbReference type="Proteomes" id="UP000018291"/>
    </source>
</evidence>
<proteinExistence type="inferred from homology"/>
<evidence type="ECO:0000256" key="1">
    <source>
        <dbReference type="ARBA" id="ARBA00010838"/>
    </source>
</evidence>
<dbReference type="AlphaFoldDB" id="R4YWU4"/>
<accession>R4YWU4</accession>
<dbReference type="EC" id="3.2.1.21" evidence="5"/>
<reference evidence="5 6" key="1">
    <citation type="journal article" date="2013" name="ISME J.">
        <title>Metabolic model for the filamentous 'Candidatus Microthrix parvicella' based on genomic and metagenomic analyses.</title>
        <authorList>
            <person name="Jon McIlroy S."/>
            <person name="Kristiansen R."/>
            <person name="Albertsen M."/>
            <person name="Michael Karst S."/>
            <person name="Rossetti S."/>
            <person name="Lund Nielsen J."/>
            <person name="Tandoi V."/>
            <person name="James Seviour R."/>
            <person name="Nielsen P.H."/>
        </authorList>
    </citation>
    <scope>NUCLEOTIDE SEQUENCE [LARGE SCALE GENOMIC DNA]</scope>
    <source>
        <strain evidence="5 6">RN1</strain>
    </source>
</reference>
<dbReference type="Gene3D" id="3.20.20.80">
    <property type="entry name" value="Glycosidases"/>
    <property type="match status" value="1"/>
</dbReference>
<dbReference type="PANTHER" id="PTHR10353">
    <property type="entry name" value="GLYCOSYL HYDROLASE"/>
    <property type="match status" value="1"/>
</dbReference>
<keyword evidence="3 5" id="KW-0326">Glycosidase</keyword>
<sequence>MKRSDFGDDFTWGVASAAFQIEGAPSADGKAPSIWDELTRTGKIAGEGGDQGIDFYNRYPEDIEMIKDLGFGANRISLSWPRLMGTGRERLNPKGADFYDRVIDATLEAGMEPWVTVHHWDIPLALWQEGGWTRRGIVEDFARFAEVCAERFGDRVKKWMVFNEPASVAGHLVLGLYGRKGLHPNTTLRSVHHINLACAEAGRRMRAALPEDAEIGTTNVMSVAYPYEPTDERTARRKRAIEALAIDMHLDPAGGLGYPFGANRLLNLMKRHIEDGDLESARFEYDFMGVQCYGPLVALRKLPVVGAVPTMTVPGAEARVSSAIGIPQDADALLWTFRKYANHPVAKRMVVTEGGFGGQDRLEPDGRVRDDIRIWVYRRNLEAVLAAKAEGINVDGYFAWSYADNVEWVLGRSPRFGIVYTDYDNDYRRIPKDSAKWFQRLLTTDAGVD</sequence>
<dbReference type="PRINTS" id="PR00131">
    <property type="entry name" value="GLHYDRLASE1"/>
</dbReference>
<evidence type="ECO:0000256" key="4">
    <source>
        <dbReference type="RuleBase" id="RU003690"/>
    </source>
</evidence>
<dbReference type="InterPro" id="IPR017853">
    <property type="entry name" value="GH"/>
</dbReference>
<name>R4YWU4_9ACTN</name>
<dbReference type="HOGENOM" id="CLU_001859_1_3_11"/>
<dbReference type="GO" id="GO:0016052">
    <property type="term" value="P:carbohydrate catabolic process"/>
    <property type="evidence" value="ECO:0007669"/>
    <property type="project" value="TreeGrafter"/>
</dbReference>
<dbReference type="PANTHER" id="PTHR10353:SF36">
    <property type="entry name" value="LP05116P"/>
    <property type="match status" value="1"/>
</dbReference>
<evidence type="ECO:0000256" key="3">
    <source>
        <dbReference type="ARBA" id="ARBA00023295"/>
    </source>
</evidence>
<organism evidence="5 6">
    <name type="scientific">Candidatus Neomicrothrix parvicella RN1</name>
    <dbReference type="NCBI Taxonomy" id="1229780"/>
    <lineage>
        <taxon>Bacteria</taxon>
        <taxon>Bacillati</taxon>
        <taxon>Actinomycetota</taxon>
        <taxon>Acidimicrobiia</taxon>
        <taxon>Acidimicrobiales</taxon>
        <taxon>Microthrixaceae</taxon>
        <taxon>Candidatus Neomicrothrix</taxon>
    </lineage>
</organism>
<protein>
    <submittedName>
        <fullName evidence="5">Putative Beta-glucosidase A</fullName>
        <ecNumber evidence="5">3.2.1.21</ecNumber>
    </submittedName>
</protein>
<evidence type="ECO:0000313" key="5">
    <source>
        <dbReference type="EMBL" id="CCM62719.1"/>
    </source>
</evidence>
<dbReference type="eggNOG" id="COG2723">
    <property type="taxonomic scope" value="Bacteria"/>
</dbReference>
<comment type="caution">
    <text evidence="5">The sequence shown here is derived from an EMBL/GenBank/DDBJ whole genome shotgun (WGS) entry which is preliminary data.</text>
</comment>
<dbReference type="RefSeq" id="WP_012224350.1">
    <property type="nucleotide sequence ID" value="NZ_HG422565.1"/>
</dbReference>
<keyword evidence="2 5" id="KW-0378">Hydrolase</keyword>
<dbReference type="PROSITE" id="PS00653">
    <property type="entry name" value="GLYCOSYL_HYDROL_F1_2"/>
    <property type="match status" value="1"/>
</dbReference>
<evidence type="ECO:0000256" key="2">
    <source>
        <dbReference type="ARBA" id="ARBA00022801"/>
    </source>
</evidence>
<dbReference type="Pfam" id="PF00232">
    <property type="entry name" value="Glyco_hydro_1"/>
    <property type="match status" value="1"/>
</dbReference>
<dbReference type="Proteomes" id="UP000018291">
    <property type="component" value="Unassembled WGS sequence"/>
</dbReference>
<keyword evidence="6" id="KW-1185">Reference proteome</keyword>
<dbReference type="SUPFAM" id="SSF51445">
    <property type="entry name" value="(Trans)glycosidases"/>
    <property type="match status" value="1"/>
</dbReference>
<dbReference type="EMBL" id="CANL01000005">
    <property type="protein sequence ID" value="CCM62719.1"/>
    <property type="molecule type" value="Genomic_DNA"/>
</dbReference>
<dbReference type="GO" id="GO:0005829">
    <property type="term" value="C:cytosol"/>
    <property type="evidence" value="ECO:0007669"/>
    <property type="project" value="TreeGrafter"/>
</dbReference>
<dbReference type="InterPro" id="IPR001360">
    <property type="entry name" value="Glyco_hydro_1"/>
</dbReference>